<dbReference type="EMBL" id="CYGY02000035">
    <property type="protein sequence ID" value="SIT43669.1"/>
    <property type="molecule type" value="Genomic_DNA"/>
</dbReference>
<name>A0A1N7S8F1_9BURK</name>
<evidence type="ECO:0000313" key="2">
    <source>
        <dbReference type="EMBL" id="SIT43669.1"/>
    </source>
</evidence>
<dbReference type="Pfam" id="PF10618">
    <property type="entry name" value="Tail_tube"/>
    <property type="match status" value="1"/>
</dbReference>
<evidence type="ECO:0000313" key="3">
    <source>
        <dbReference type="Proteomes" id="UP000195569"/>
    </source>
</evidence>
<protein>
    <recommendedName>
        <fullName evidence="4">Phage tail tube protein</fullName>
    </recommendedName>
</protein>
<reference evidence="2" key="1">
    <citation type="submission" date="2016-12" db="EMBL/GenBank/DDBJ databases">
        <authorList>
            <person name="Moulin L."/>
        </authorList>
    </citation>
    <scope>NUCLEOTIDE SEQUENCE [LARGE SCALE GENOMIC DNA]</scope>
    <source>
        <strain evidence="2">STM 7183</strain>
    </source>
</reference>
<organism evidence="2 3">
    <name type="scientific">Paraburkholderia piptadeniae</name>
    <dbReference type="NCBI Taxonomy" id="1701573"/>
    <lineage>
        <taxon>Bacteria</taxon>
        <taxon>Pseudomonadati</taxon>
        <taxon>Pseudomonadota</taxon>
        <taxon>Betaproteobacteria</taxon>
        <taxon>Burkholderiales</taxon>
        <taxon>Burkholderiaceae</taxon>
        <taxon>Paraburkholderia</taxon>
    </lineage>
</organism>
<sequence>MSNTKNRIAGTAYLTVDGVSYPVAGDFEYDPSERSRESLTGQDTVHGFSEKPKVGSIKATLRDMGGLSLKQINEMDDVTVTVELANGKTVIGRNMWTVNPQGAKAEDATVPVEWEGPDVSEN</sequence>
<dbReference type="RefSeq" id="WP_087735880.1">
    <property type="nucleotide sequence ID" value="NZ_CYGY02000035.1"/>
</dbReference>
<comment type="caution">
    <text evidence="2">The sequence shown here is derived from an EMBL/GenBank/DDBJ whole genome shotgun (WGS) entry which is preliminary data.</text>
</comment>
<keyword evidence="3" id="KW-1185">Reference proteome</keyword>
<proteinExistence type="predicted"/>
<feature type="region of interest" description="Disordered" evidence="1">
    <location>
        <begin position="30"/>
        <end position="50"/>
    </location>
</feature>
<dbReference type="Proteomes" id="UP000195569">
    <property type="component" value="Unassembled WGS sequence"/>
</dbReference>
<accession>A0A1N7S8F1</accession>
<gene>
    <name evidence="2" type="ORF">BN2476_350224</name>
</gene>
<dbReference type="InterPro" id="IPR019596">
    <property type="entry name" value="Phage_Mu_GpM_tail_tub"/>
</dbReference>
<dbReference type="OrthoDB" id="5463544at2"/>
<evidence type="ECO:0000256" key="1">
    <source>
        <dbReference type="SAM" id="MobiDB-lite"/>
    </source>
</evidence>
<dbReference type="AlphaFoldDB" id="A0A1N7S8F1"/>
<evidence type="ECO:0008006" key="4">
    <source>
        <dbReference type="Google" id="ProtNLM"/>
    </source>
</evidence>